<dbReference type="Proteomes" id="UP000198775">
    <property type="component" value="Unassembled WGS sequence"/>
</dbReference>
<dbReference type="InterPro" id="IPR051679">
    <property type="entry name" value="DASS-Related_Transporters"/>
</dbReference>
<evidence type="ECO:0000256" key="2">
    <source>
        <dbReference type="ARBA" id="ARBA00022692"/>
    </source>
</evidence>
<reference evidence="7" key="1">
    <citation type="submission" date="2016-10" db="EMBL/GenBank/DDBJ databases">
        <authorList>
            <person name="Varghese N."/>
            <person name="Submissions S."/>
        </authorList>
    </citation>
    <scope>NUCLEOTIDE SEQUENCE [LARGE SCALE GENOMIC DNA]</scope>
    <source>
        <strain evidence="7">IBRC-M 10043</strain>
    </source>
</reference>
<protein>
    <submittedName>
        <fullName evidence="6">Uncharacterized protein</fullName>
    </submittedName>
</protein>
<organism evidence="6 7">
    <name type="scientific">Halorientalis persicus</name>
    <dbReference type="NCBI Taxonomy" id="1367881"/>
    <lineage>
        <taxon>Archaea</taxon>
        <taxon>Methanobacteriati</taxon>
        <taxon>Methanobacteriota</taxon>
        <taxon>Stenosarchaea group</taxon>
        <taxon>Halobacteria</taxon>
        <taxon>Halobacteriales</taxon>
        <taxon>Haloarculaceae</taxon>
        <taxon>Halorientalis</taxon>
    </lineage>
</organism>
<accession>A0A1H8IPA9</accession>
<evidence type="ECO:0000256" key="1">
    <source>
        <dbReference type="ARBA" id="ARBA00004141"/>
    </source>
</evidence>
<evidence type="ECO:0000256" key="4">
    <source>
        <dbReference type="ARBA" id="ARBA00023136"/>
    </source>
</evidence>
<dbReference type="OrthoDB" id="21388at2157"/>
<evidence type="ECO:0000256" key="3">
    <source>
        <dbReference type="ARBA" id="ARBA00022989"/>
    </source>
</evidence>
<sequence length="60" mass="6819">MSYPPNRGRREREEPVGYQTNRFVYGPGQYEFRDFVRVGGPLQVLLAVVTTVGIAAFWGL</sequence>
<keyword evidence="3 5" id="KW-1133">Transmembrane helix</keyword>
<dbReference type="EMBL" id="FOCX01000004">
    <property type="protein sequence ID" value="SEN70249.1"/>
    <property type="molecule type" value="Genomic_DNA"/>
</dbReference>
<keyword evidence="4 5" id="KW-0472">Membrane</keyword>
<dbReference type="PANTHER" id="PTHR43652:SF2">
    <property type="entry name" value="BASIC AMINO ACID ANTIPORTER YFCC-RELATED"/>
    <property type="match status" value="1"/>
</dbReference>
<feature type="transmembrane region" description="Helical" evidence="5">
    <location>
        <begin position="42"/>
        <end position="59"/>
    </location>
</feature>
<dbReference type="GO" id="GO:0005886">
    <property type="term" value="C:plasma membrane"/>
    <property type="evidence" value="ECO:0007669"/>
    <property type="project" value="TreeGrafter"/>
</dbReference>
<name>A0A1H8IPA9_9EURY</name>
<keyword evidence="2 5" id="KW-0812">Transmembrane</keyword>
<dbReference type="AlphaFoldDB" id="A0A1H8IPA9"/>
<dbReference type="PANTHER" id="PTHR43652">
    <property type="entry name" value="BASIC AMINO ACID ANTIPORTER YFCC-RELATED"/>
    <property type="match status" value="1"/>
</dbReference>
<comment type="subcellular location">
    <subcellularLocation>
        <location evidence="1">Membrane</location>
        <topology evidence="1">Multi-pass membrane protein</topology>
    </subcellularLocation>
</comment>
<gene>
    <name evidence="6" type="ORF">SAMN05216388_1004224</name>
</gene>
<evidence type="ECO:0000313" key="6">
    <source>
        <dbReference type="EMBL" id="SEN70249.1"/>
    </source>
</evidence>
<evidence type="ECO:0000313" key="7">
    <source>
        <dbReference type="Proteomes" id="UP000198775"/>
    </source>
</evidence>
<dbReference type="RefSeq" id="WP_092658679.1">
    <property type="nucleotide sequence ID" value="NZ_FOCX01000004.1"/>
</dbReference>
<evidence type="ECO:0000256" key="5">
    <source>
        <dbReference type="SAM" id="Phobius"/>
    </source>
</evidence>
<proteinExistence type="predicted"/>
<keyword evidence="7" id="KW-1185">Reference proteome</keyword>